<dbReference type="InterPro" id="IPR038160">
    <property type="entry name" value="6_CYS_dom_sf"/>
</dbReference>
<evidence type="ECO:0000256" key="2">
    <source>
        <dbReference type="ARBA" id="ARBA00004241"/>
    </source>
</evidence>
<evidence type="ECO:0000313" key="11">
    <source>
        <dbReference type="Proteomes" id="UP000236319"/>
    </source>
</evidence>
<dbReference type="PROSITE" id="PS51701">
    <property type="entry name" value="6_CYS"/>
    <property type="match status" value="1"/>
</dbReference>
<keyword evidence="5" id="KW-0472">Membrane</keyword>
<evidence type="ECO:0000259" key="9">
    <source>
        <dbReference type="PROSITE" id="PS51701"/>
    </source>
</evidence>
<dbReference type="VEuPathDB" id="PiroplasmaDB:BOVATA_026110"/>
<feature type="signal peptide" evidence="8">
    <location>
        <begin position="1"/>
        <end position="25"/>
    </location>
</feature>
<keyword evidence="11" id="KW-1185">Reference proteome</keyword>
<dbReference type="AlphaFoldDB" id="A0A2H6KDP4"/>
<reference evidence="10 11" key="1">
    <citation type="journal article" date="2017" name="BMC Genomics">
        <title>Whole-genome assembly of Babesia ovata and comparative genomics between closely related pathogens.</title>
        <authorList>
            <person name="Yamagishi J."/>
            <person name="Asada M."/>
            <person name="Hakimi H."/>
            <person name="Tanaka T.Q."/>
            <person name="Sugimoto C."/>
            <person name="Kawazu S."/>
        </authorList>
    </citation>
    <scope>NUCLEOTIDE SEQUENCE [LARGE SCALE GENOMIC DNA]</scope>
    <source>
        <strain evidence="10 11">Miyake</strain>
    </source>
</reference>
<keyword evidence="3" id="KW-1003">Cell membrane</keyword>
<dbReference type="GO" id="GO:0009986">
    <property type="term" value="C:cell surface"/>
    <property type="evidence" value="ECO:0007669"/>
    <property type="project" value="UniProtKB-SubCell"/>
</dbReference>
<evidence type="ECO:0000256" key="1">
    <source>
        <dbReference type="ARBA" id="ARBA00004236"/>
    </source>
</evidence>
<comment type="subcellular location">
    <subcellularLocation>
        <location evidence="1">Cell membrane</location>
    </subcellularLocation>
    <subcellularLocation>
        <location evidence="2">Cell surface</location>
    </subcellularLocation>
</comment>
<dbReference type="GO" id="GO:0005886">
    <property type="term" value="C:plasma membrane"/>
    <property type="evidence" value="ECO:0007669"/>
    <property type="project" value="UniProtKB-SubCell"/>
</dbReference>
<dbReference type="GeneID" id="39874888"/>
<dbReference type="Pfam" id="PF07422">
    <property type="entry name" value="s48_45"/>
    <property type="match status" value="1"/>
</dbReference>
<evidence type="ECO:0000256" key="3">
    <source>
        <dbReference type="ARBA" id="ARBA00022475"/>
    </source>
</evidence>
<proteinExistence type="predicted"/>
<dbReference type="Proteomes" id="UP000236319">
    <property type="component" value="Unassembled WGS sequence"/>
</dbReference>
<keyword evidence="6" id="KW-1015">Disulfide bond</keyword>
<accession>A0A2H6KDP4</accession>
<dbReference type="EMBL" id="BDSA01000002">
    <property type="protein sequence ID" value="GBE61118.1"/>
    <property type="molecule type" value="Genomic_DNA"/>
</dbReference>
<dbReference type="InterPro" id="IPR010884">
    <property type="entry name" value="6_CYS_dom"/>
</dbReference>
<sequence length="954" mass="106944">MAEFGVIIRLAICAVWLCWTISVDALHCDFGGPHGLHSGNALVRCNMDIGLLGSATVICPRLVSDTEYVWHPQPKSDLHEHINTYVSDNGKLSSVDISDVVRTESGNPFIWFESNQSRTELHLEFSTDDIYAITENRLVFICGPTDLFVSDILQRHLDRLKGGIQMQSFPWTSPTALTREIAKMGTGLGVFFLYRGRLHLPLQGCGSRPSPLFSPNNEVTVDPITGTRSCVADPMSESPIGFVCEGRLEPEDCMRSLIDESGEVVAAPESHPYWSFVDHRPWVIAKYFNDFALRPFHGECRCMDSETGQVKAKIEIRSKSEYVCDITSMIFRNRVRPIHDHWCSVVLHPGTTLTIRFPVVGVDSEYLDQDDPRSPALANPPSYLFDTEFRPKNVMMLRQVTRIYDDVYGEVMYHDTIAGDALEWDVTQISRGEAKLRYNANKPLALRRGYNSFFYHWTLKAINNYAFDEILAVVNVAFAFTHQYYIVGCDRGAQSLFYPEMSRRYCSVVSMGNGIGDVYECAFYVTMDDWQAGIHCGSDEELLPANCDSAGYDLYDDHIKPFPDSVRSSTSQAIPGFQIFDFEFRYGAPIAYSCICVDKRGYEKSKLVLESYGEETRLYTVCRQEVSHTPCPDVVLPGYEIGVLGEWPTLPRSIFLHNVYQNSVTLYVGTTLSMTCALDPDVQNVTGGGVIRTTWLPKQPSEFHYTLIHTSDGPNLIRRSHKDAIISTPHGFRVVNNMYLAEYKHLIIESRRGAILISKDPAHKHLLPITFLCGKVPDQSDLSVITDNASASTTSAQPSPNVMELSMGYTWDLVQVNVETTDPYMQGCGVTYASTELFKPETPQLYDADGQPQFGCKIDLHAAKEAAFYCPAPYLLDPPNCFSQVAVEGTVKNTRDLSKSLVSSRSNHFVIVSFDSSLVGPEETLHQTPPLQCRCVTVKGIVLSAIQIENYYSE</sequence>
<name>A0A2H6KDP4_9APIC</name>
<comment type="caution">
    <text evidence="10">The sequence shown here is derived from an EMBL/GenBank/DDBJ whole genome shotgun (WGS) entry which is preliminary data.</text>
</comment>
<evidence type="ECO:0000256" key="4">
    <source>
        <dbReference type="ARBA" id="ARBA00022729"/>
    </source>
</evidence>
<evidence type="ECO:0000313" key="10">
    <source>
        <dbReference type="EMBL" id="GBE61118.1"/>
    </source>
</evidence>
<keyword evidence="7" id="KW-0325">Glycoprotein</keyword>
<evidence type="ECO:0000256" key="6">
    <source>
        <dbReference type="ARBA" id="ARBA00023157"/>
    </source>
</evidence>
<dbReference type="OrthoDB" id="365660at2759"/>
<feature type="domain" description="6-Cys" evidence="9">
    <location>
        <begin position="824"/>
        <end position="954"/>
    </location>
</feature>
<evidence type="ECO:0000256" key="8">
    <source>
        <dbReference type="SAM" id="SignalP"/>
    </source>
</evidence>
<gene>
    <name evidence="10" type="ORF">BOVATA_026110</name>
</gene>
<keyword evidence="4 8" id="KW-0732">Signal</keyword>
<evidence type="ECO:0000256" key="7">
    <source>
        <dbReference type="ARBA" id="ARBA00023180"/>
    </source>
</evidence>
<feature type="chain" id="PRO_5014126295" description="6-Cys domain-containing protein" evidence="8">
    <location>
        <begin position="26"/>
        <end position="954"/>
    </location>
</feature>
<evidence type="ECO:0000256" key="5">
    <source>
        <dbReference type="ARBA" id="ARBA00023136"/>
    </source>
</evidence>
<dbReference type="Gene3D" id="2.60.40.2860">
    <property type="match status" value="1"/>
</dbReference>
<dbReference type="RefSeq" id="XP_028867361.1">
    <property type="nucleotide sequence ID" value="XM_029011528.1"/>
</dbReference>
<protein>
    <recommendedName>
        <fullName evidence="9">6-Cys domain-containing protein</fullName>
    </recommendedName>
</protein>
<organism evidence="10 11">
    <name type="scientific">Babesia ovata</name>
    <dbReference type="NCBI Taxonomy" id="189622"/>
    <lineage>
        <taxon>Eukaryota</taxon>
        <taxon>Sar</taxon>
        <taxon>Alveolata</taxon>
        <taxon>Apicomplexa</taxon>
        <taxon>Aconoidasida</taxon>
        <taxon>Piroplasmida</taxon>
        <taxon>Babesiidae</taxon>
        <taxon>Babesia</taxon>
    </lineage>
</organism>